<protein>
    <submittedName>
        <fullName evidence="1">Cohesin subunit sa-2 isoform x1</fullName>
    </submittedName>
</protein>
<dbReference type="AlphaFoldDB" id="A0A161M4E8"/>
<organism evidence="1">
    <name type="scientific">Triatoma infestans</name>
    <name type="common">Assassin bug</name>
    <dbReference type="NCBI Taxonomy" id="30076"/>
    <lineage>
        <taxon>Eukaryota</taxon>
        <taxon>Metazoa</taxon>
        <taxon>Ecdysozoa</taxon>
        <taxon>Arthropoda</taxon>
        <taxon>Hexapoda</taxon>
        <taxon>Insecta</taxon>
        <taxon>Pterygota</taxon>
        <taxon>Neoptera</taxon>
        <taxon>Paraneoptera</taxon>
        <taxon>Hemiptera</taxon>
        <taxon>Heteroptera</taxon>
        <taxon>Panheteroptera</taxon>
        <taxon>Cimicomorpha</taxon>
        <taxon>Reduviidae</taxon>
        <taxon>Triatominae</taxon>
        <taxon>Triatoma</taxon>
    </lineage>
</organism>
<proteinExistence type="predicted"/>
<accession>A0A161M4E8</accession>
<name>A0A161M4E8_TRIIF</name>
<reference evidence="1" key="2">
    <citation type="journal article" date="2017" name="J. Med. Entomol.">
        <title>Transcriptome Analysis of the Triatoma infestans (Hemiptera: Reduviidae) Integument.</title>
        <authorList>
            <person name="Calderon-Fernandez G.M."/>
            <person name="Moriconi D.E."/>
            <person name="Dulbecco A.B."/>
            <person name="Juarez M.P."/>
        </authorList>
    </citation>
    <scope>NUCLEOTIDE SEQUENCE</scope>
    <source>
        <strain evidence="1">Int1</strain>
        <tissue evidence="1">Integument</tissue>
    </source>
</reference>
<sequence length="61" mass="6949">MEAGGPTEDIIVDVKSRLTLLMDVMKMMLTQQHSQIYKEEAYLIICDLLVVFCDQLATNTK</sequence>
<reference evidence="1" key="1">
    <citation type="submission" date="2016-04" db="EMBL/GenBank/DDBJ databases">
        <authorList>
            <person name="Calderon-Fernandez G.M.Sr."/>
        </authorList>
    </citation>
    <scope>NUCLEOTIDE SEQUENCE</scope>
    <source>
        <strain evidence="1">Int1</strain>
        <tissue evidence="1">Integument</tissue>
    </source>
</reference>
<evidence type="ECO:0000313" key="1">
    <source>
        <dbReference type="EMBL" id="JAR98276.1"/>
    </source>
</evidence>
<dbReference type="EMBL" id="GEMB01005030">
    <property type="protein sequence ID" value="JAR98276.1"/>
    <property type="molecule type" value="Transcribed_RNA"/>
</dbReference>